<name>X1SGU2_9ZZZZ</name>
<comment type="caution">
    <text evidence="2">The sequence shown here is derived from an EMBL/GenBank/DDBJ whole genome shotgun (WGS) entry which is preliminary data.</text>
</comment>
<dbReference type="Gene3D" id="3.30.1330.130">
    <property type="match status" value="1"/>
</dbReference>
<sequence>METRELMKKATIFHGHLCPGIAIGVLVAKYVLEHGFERSSDEELVAVVETDNCSVDALQTLLGTTYGKGNLIHNDYGKNNYKIYSRKSHKAVNLALKASVLDRKKLSRDEKIQKLLDLEPEELFDIREIEFDPPILAQIEESVPCEMCGELTMDSRIMRYQDNNICIPCYKEIKK</sequence>
<dbReference type="PANTHER" id="PTHR39418">
    <property type="entry name" value="DEHYDROGENASE-RELATED"/>
    <property type="match status" value="1"/>
</dbReference>
<evidence type="ECO:0000313" key="2">
    <source>
        <dbReference type="EMBL" id="GAI92193.1"/>
    </source>
</evidence>
<dbReference type="InterPro" id="IPR003814">
    <property type="entry name" value="FmdEsu_dom"/>
</dbReference>
<reference evidence="2" key="1">
    <citation type="journal article" date="2014" name="Front. Microbiol.">
        <title>High frequency of phylogenetically diverse reductive dehalogenase-homologous genes in deep subseafloor sedimentary metagenomes.</title>
        <authorList>
            <person name="Kawai M."/>
            <person name="Futagami T."/>
            <person name="Toyoda A."/>
            <person name="Takaki Y."/>
            <person name="Nishi S."/>
            <person name="Hori S."/>
            <person name="Arai W."/>
            <person name="Tsubouchi T."/>
            <person name="Morono Y."/>
            <person name="Uchiyama I."/>
            <person name="Ito T."/>
            <person name="Fujiyama A."/>
            <person name="Inagaki F."/>
            <person name="Takami H."/>
        </authorList>
    </citation>
    <scope>NUCLEOTIDE SEQUENCE</scope>
    <source>
        <strain evidence="2">Expedition CK06-06</strain>
    </source>
</reference>
<dbReference type="InterPro" id="IPR026328">
    <property type="entry name" value="FmdE"/>
</dbReference>
<dbReference type="InterPro" id="IPR053194">
    <property type="entry name" value="tRNA_methyltr_O"/>
</dbReference>
<organism evidence="2">
    <name type="scientific">marine sediment metagenome</name>
    <dbReference type="NCBI Taxonomy" id="412755"/>
    <lineage>
        <taxon>unclassified sequences</taxon>
        <taxon>metagenomes</taxon>
        <taxon>ecological metagenomes</taxon>
    </lineage>
</organism>
<dbReference type="Pfam" id="PF02663">
    <property type="entry name" value="FmdE"/>
    <property type="match status" value="1"/>
</dbReference>
<dbReference type="SUPFAM" id="SSF143555">
    <property type="entry name" value="FwdE-like"/>
    <property type="match status" value="1"/>
</dbReference>
<dbReference type="PANTHER" id="PTHR39418:SF1">
    <property type="entry name" value="DEHYDROGENASE"/>
    <property type="match status" value="1"/>
</dbReference>
<proteinExistence type="predicted"/>
<accession>X1SGU2</accession>
<gene>
    <name evidence="2" type="ORF">S12H4_32662</name>
</gene>
<feature type="domain" description="Formylmethanofuran dehydrogenase subunit E" evidence="1">
    <location>
        <begin position="13"/>
        <end position="123"/>
    </location>
</feature>
<dbReference type="PIRSF" id="PIRSF006578">
    <property type="entry name" value="FwdE"/>
    <property type="match status" value="1"/>
</dbReference>
<evidence type="ECO:0000259" key="1">
    <source>
        <dbReference type="Pfam" id="PF02663"/>
    </source>
</evidence>
<dbReference type="AlphaFoldDB" id="X1SGU2"/>
<dbReference type="EMBL" id="BARW01019169">
    <property type="protein sequence ID" value="GAI92193.1"/>
    <property type="molecule type" value="Genomic_DNA"/>
</dbReference>
<protein>
    <recommendedName>
        <fullName evidence="1">Formylmethanofuran dehydrogenase subunit E domain-containing protein</fullName>
    </recommendedName>
</protein>